<sequence>MLSCSIPVDLISTHFTNTSGLIHRKRVFFSGKVVGMPTREPRGFIARVYASDPGASLRGAARLGTFEVIVILLAFIGLRYPLGGETCLHVLTSPTIFQVSRAVRVETRREICTGDSVRVNSEFHVFVADLAFPGAQLALAPPGVRLTRAPLGVVPEQSYARSVFSVPLAPETQTIG</sequence>
<accession>A0A6V7QWS1</accession>
<organism evidence="1">
    <name type="scientific">Ananas comosus var. bracteatus</name>
    <name type="common">red pineapple</name>
    <dbReference type="NCBI Taxonomy" id="296719"/>
    <lineage>
        <taxon>Eukaryota</taxon>
        <taxon>Viridiplantae</taxon>
        <taxon>Streptophyta</taxon>
        <taxon>Embryophyta</taxon>
        <taxon>Tracheophyta</taxon>
        <taxon>Spermatophyta</taxon>
        <taxon>Magnoliopsida</taxon>
        <taxon>Liliopsida</taxon>
        <taxon>Poales</taxon>
        <taxon>Bromeliaceae</taxon>
        <taxon>Bromelioideae</taxon>
        <taxon>Ananas</taxon>
    </lineage>
</organism>
<name>A0A6V7QWS1_ANACO</name>
<reference evidence="1" key="1">
    <citation type="submission" date="2020-07" db="EMBL/GenBank/DDBJ databases">
        <authorList>
            <person name="Lin J."/>
        </authorList>
    </citation>
    <scope>NUCLEOTIDE SEQUENCE</scope>
</reference>
<dbReference type="EMBL" id="CAJEUB010000047">
    <property type="protein sequence ID" value="CAD1847317.1"/>
    <property type="molecule type" value="Genomic_DNA"/>
</dbReference>
<proteinExistence type="predicted"/>
<gene>
    <name evidence="1" type="ORF">CB5_LOCUS30528</name>
</gene>
<dbReference type="AlphaFoldDB" id="A0A6V7QWS1"/>
<evidence type="ECO:0000313" key="1">
    <source>
        <dbReference type="EMBL" id="CAD1847317.1"/>
    </source>
</evidence>
<protein>
    <submittedName>
        <fullName evidence="1">Uncharacterized protein</fullName>
    </submittedName>
</protein>